<proteinExistence type="predicted"/>
<protein>
    <submittedName>
        <fullName evidence="2">PEP-CTERM sorting domain-containing protein</fullName>
    </submittedName>
</protein>
<dbReference type="NCBIfam" id="TIGR02595">
    <property type="entry name" value="PEP_CTERM"/>
    <property type="match status" value="1"/>
</dbReference>
<dbReference type="EMBL" id="JAMXLR010000067">
    <property type="protein sequence ID" value="MCO6046157.1"/>
    <property type="molecule type" value="Genomic_DNA"/>
</dbReference>
<sequence>MFRFFAHRPQGLVRVASLQVRLIFGIVSIGCCSVAPAVVIERDWRAPGDGLLTYDDVNQREWLDLTETQLHKFPGISLEDRYLAVLSELVAGGQFAGFIAASSPTEVRLLGESAGIDTSTLANPMNQAPAINLIDLLGASAAVDYPKSMGMLNGIDGRSGDRGKMTVLKNGQNAGMQFGLGIDSLAGVWLYRQVPEPSTILLLGTAVPVMAFLGRRSCKNLASSPISQTRNGLWE</sequence>
<dbReference type="Proteomes" id="UP001155241">
    <property type="component" value="Unassembled WGS sequence"/>
</dbReference>
<organism evidence="2 3">
    <name type="scientific">Aeoliella straminimaris</name>
    <dbReference type="NCBI Taxonomy" id="2954799"/>
    <lineage>
        <taxon>Bacteria</taxon>
        <taxon>Pseudomonadati</taxon>
        <taxon>Planctomycetota</taxon>
        <taxon>Planctomycetia</taxon>
        <taxon>Pirellulales</taxon>
        <taxon>Lacipirellulaceae</taxon>
        <taxon>Aeoliella</taxon>
    </lineage>
</organism>
<dbReference type="AlphaFoldDB" id="A0A9X2FBV2"/>
<gene>
    <name evidence="2" type="ORF">NG895_19835</name>
</gene>
<evidence type="ECO:0000313" key="3">
    <source>
        <dbReference type="Proteomes" id="UP001155241"/>
    </source>
</evidence>
<reference evidence="2" key="1">
    <citation type="submission" date="2022-06" db="EMBL/GenBank/DDBJ databases">
        <title>Aeoliella straminimaris, a novel planctomycete from sediments.</title>
        <authorList>
            <person name="Vitorino I.R."/>
            <person name="Lage O.M."/>
        </authorList>
    </citation>
    <scope>NUCLEOTIDE SEQUENCE</scope>
    <source>
        <strain evidence="2">ICT_H6.2</strain>
    </source>
</reference>
<dbReference type="RefSeq" id="WP_252854272.1">
    <property type="nucleotide sequence ID" value="NZ_JAMXLR010000067.1"/>
</dbReference>
<dbReference type="Pfam" id="PF07589">
    <property type="entry name" value="PEP-CTERM"/>
    <property type="match status" value="1"/>
</dbReference>
<dbReference type="InterPro" id="IPR013424">
    <property type="entry name" value="Ice-binding_C"/>
</dbReference>
<evidence type="ECO:0000313" key="2">
    <source>
        <dbReference type="EMBL" id="MCO6046157.1"/>
    </source>
</evidence>
<feature type="domain" description="Ice-binding protein C-terminal" evidence="1">
    <location>
        <begin position="193"/>
        <end position="216"/>
    </location>
</feature>
<accession>A0A9X2FBV2</accession>
<keyword evidence="3" id="KW-1185">Reference proteome</keyword>
<comment type="caution">
    <text evidence="2">The sequence shown here is derived from an EMBL/GenBank/DDBJ whole genome shotgun (WGS) entry which is preliminary data.</text>
</comment>
<evidence type="ECO:0000259" key="1">
    <source>
        <dbReference type="Pfam" id="PF07589"/>
    </source>
</evidence>
<name>A0A9X2FBV2_9BACT</name>